<dbReference type="EMBL" id="JARBHA010000018">
    <property type="protein sequence ID" value="KAJ9676052.1"/>
    <property type="molecule type" value="Genomic_DNA"/>
</dbReference>
<evidence type="ECO:0000313" key="2">
    <source>
        <dbReference type="Proteomes" id="UP001168098"/>
    </source>
</evidence>
<proteinExistence type="predicted"/>
<keyword evidence="2" id="KW-1185">Reference proteome</keyword>
<reference evidence="1 2" key="1">
    <citation type="journal article" date="2023" name="BMC Biotechnol.">
        <title>Vitis rotundifolia cv Carlos genome sequencing.</title>
        <authorList>
            <person name="Huff M."/>
            <person name="Hulse-Kemp A."/>
            <person name="Scheffler B."/>
            <person name="Youngblood R."/>
            <person name="Simpson S."/>
            <person name="Babiker E."/>
            <person name="Staton M."/>
        </authorList>
    </citation>
    <scope>NUCLEOTIDE SEQUENCE [LARGE SCALE GENOMIC DNA]</scope>
    <source>
        <tissue evidence="1">Leaf</tissue>
    </source>
</reference>
<dbReference type="Proteomes" id="UP001168098">
    <property type="component" value="Unassembled WGS sequence"/>
</dbReference>
<name>A0AA38YT38_VITRO</name>
<organism evidence="1 2">
    <name type="scientific">Vitis rotundifolia</name>
    <name type="common">Muscadine grape</name>
    <dbReference type="NCBI Taxonomy" id="103349"/>
    <lineage>
        <taxon>Eukaryota</taxon>
        <taxon>Viridiplantae</taxon>
        <taxon>Streptophyta</taxon>
        <taxon>Embryophyta</taxon>
        <taxon>Tracheophyta</taxon>
        <taxon>Spermatophyta</taxon>
        <taxon>Magnoliopsida</taxon>
        <taxon>eudicotyledons</taxon>
        <taxon>Gunneridae</taxon>
        <taxon>Pentapetalae</taxon>
        <taxon>rosids</taxon>
        <taxon>Vitales</taxon>
        <taxon>Vitaceae</taxon>
        <taxon>Viteae</taxon>
        <taxon>Vitis</taxon>
    </lineage>
</organism>
<sequence length="56" mass="6399">MKANCMNSTVLAEALFAQEMKKSQVEMFKSSKQDQQDRYLIKGLSNKIPPDDIAYD</sequence>
<gene>
    <name evidence="1" type="ORF">PVL29_024847</name>
</gene>
<evidence type="ECO:0000313" key="1">
    <source>
        <dbReference type="EMBL" id="KAJ9676052.1"/>
    </source>
</evidence>
<protein>
    <submittedName>
        <fullName evidence="1">Uncharacterized protein</fullName>
    </submittedName>
</protein>
<dbReference type="AlphaFoldDB" id="A0AA38YT38"/>
<comment type="caution">
    <text evidence="1">The sequence shown here is derived from an EMBL/GenBank/DDBJ whole genome shotgun (WGS) entry which is preliminary data.</text>
</comment>
<accession>A0AA38YT38</accession>